<evidence type="ECO:0000313" key="2">
    <source>
        <dbReference type="EMBL" id="CAI0408741.1"/>
    </source>
</evidence>
<name>A0AAV0JFQ0_9ROSI</name>
<comment type="caution">
    <text evidence="2">The sequence shown here is derived from an EMBL/GenBank/DDBJ whole genome shotgun (WGS) entry which is preliminary data.</text>
</comment>
<proteinExistence type="predicted"/>
<dbReference type="AlphaFoldDB" id="A0AAV0JFQ0"/>
<feature type="region of interest" description="Disordered" evidence="1">
    <location>
        <begin position="92"/>
        <end position="159"/>
    </location>
</feature>
<protein>
    <submittedName>
        <fullName evidence="2">Uncharacterized protein</fullName>
    </submittedName>
</protein>
<dbReference type="Proteomes" id="UP001154282">
    <property type="component" value="Unassembled WGS sequence"/>
</dbReference>
<feature type="region of interest" description="Disordered" evidence="1">
    <location>
        <begin position="16"/>
        <end position="70"/>
    </location>
</feature>
<reference evidence="2" key="1">
    <citation type="submission" date="2022-08" db="EMBL/GenBank/DDBJ databases">
        <authorList>
            <person name="Gutierrez-Valencia J."/>
        </authorList>
    </citation>
    <scope>NUCLEOTIDE SEQUENCE</scope>
</reference>
<sequence>MPSSLAWQGAILSSSGPAFTLVPVPSSPVMKSPEPASYASRTPSSGPHYNASSFPPYSPTSASTAKKRNQAAEALRSIAGLFASCFTPPQLDASSNLDPSNSRSVSSDSGPGRILSRAAPSRSSPSHLHFHPPVGEDSYSNHADAIGEDSYSNLHRRSI</sequence>
<organism evidence="2 3">
    <name type="scientific">Linum tenue</name>
    <dbReference type="NCBI Taxonomy" id="586396"/>
    <lineage>
        <taxon>Eukaryota</taxon>
        <taxon>Viridiplantae</taxon>
        <taxon>Streptophyta</taxon>
        <taxon>Embryophyta</taxon>
        <taxon>Tracheophyta</taxon>
        <taxon>Spermatophyta</taxon>
        <taxon>Magnoliopsida</taxon>
        <taxon>eudicotyledons</taxon>
        <taxon>Gunneridae</taxon>
        <taxon>Pentapetalae</taxon>
        <taxon>rosids</taxon>
        <taxon>fabids</taxon>
        <taxon>Malpighiales</taxon>
        <taxon>Linaceae</taxon>
        <taxon>Linum</taxon>
    </lineage>
</organism>
<gene>
    <name evidence="2" type="ORF">LITE_LOCUS14092</name>
</gene>
<evidence type="ECO:0000256" key="1">
    <source>
        <dbReference type="SAM" id="MobiDB-lite"/>
    </source>
</evidence>
<evidence type="ECO:0000313" key="3">
    <source>
        <dbReference type="Proteomes" id="UP001154282"/>
    </source>
</evidence>
<feature type="compositionally biased region" description="Polar residues" evidence="1">
    <location>
        <begin position="39"/>
        <end position="64"/>
    </location>
</feature>
<dbReference type="EMBL" id="CAMGYJ010000005">
    <property type="protein sequence ID" value="CAI0408741.1"/>
    <property type="molecule type" value="Genomic_DNA"/>
</dbReference>
<feature type="compositionally biased region" description="Low complexity" evidence="1">
    <location>
        <begin position="94"/>
        <end position="127"/>
    </location>
</feature>
<accession>A0AAV0JFQ0</accession>
<keyword evidence="3" id="KW-1185">Reference proteome</keyword>
<feature type="compositionally biased region" description="Low complexity" evidence="1">
    <location>
        <begin position="22"/>
        <end position="35"/>
    </location>
</feature>